<proteinExistence type="predicted"/>
<protein>
    <submittedName>
        <fullName evidence="2">Uncharacterized protein</fullName>
    </submittedName>
</protein>
<feature type="region of interest" description="Disordered" evidence="1">
    <location>
        <begin position="55"/>
        <end position="76"/>
    </location>
</feature>
<reference evidence="2 3" key="1">
    <citation type="submission" date="2021-01" db="EMBL/GenBank/DDBJ databases">
        <title>Sequencing the genomes of 1000 actinobacteria strains.</title>
        <authorList>
            <person name="Klenk H.-P."/>
        </authorList>
    </citation>
    <scope>NUCLEOTIDE SEQUENCE [LARGE SCALE GENOMIC DNA]</scope>
    <source>
        <strain evidence="2 3">DSM 18662</strain>
    </source>
</reference>
<organism evidence="2 3">
    <name type="scientific">Microlunatus panaciterrae</name>
    <dbReference type="NCBI Taxonomy" id="400768"/>
    <lineage>
        <taxon>Bacteria</taxon>
        <taxon>Bacillati</taxon>
        <taxon>Actinomycetota</taxon>
        <taxon>Actinomycetes</taxon>
        <taxon>Propionibacteriales</taxon>
        <taxon>Propionibacteriaceae</taxon>
        <taxon>Microlunatus</taxon>
    </lineage>
</organism>
<sequence>MSITGDYWYQQVATQRTHELHAQADHDRLVRRVTAGRPSWWRRLSATRQRSLNSIQTAVGAGSGRSARLRQRHASS</sequence>
<name>A0ABS2RHZ4_9ACTN</name>
<keyword evidence="3" id="KW-1185">Reference proteome</keyword>
<accession>A0ABS2RHZ4</accession>
<gene>
    <name evidence="2" type="ORF">JOE57_001113</name>
</gene>
<dbReference type="RefSeq" id="WP_204916770.1">
    <property type="nucleotide sequence ID" value="NZ_BAAAQP010000011.1"/>
</dbReference>
<comment type="caution">
    <text evidence="2">The sequence shown here is derived from an EMBL/GenBank/DDBJ whole genome shotgun (WGS) entry which is preliminary data.</text>
</comment>
<evidence type="ECO:0000313" key="2">
    <source>
        <dbReference type="EMBL" id="MBM7798192.1"/>
    </source>
</evidence>
<evidence type="ECO:0000256" key="1">
    <source>
        <dbReference type="SAM" id="MobiDB-lite"/>
    </source>
</evidence>
<evidence type="ECO:0000313" key="3">
    <source>
        <dbReference type="Proteomes" id="UP000704762"/>
    </source>
</evidence>
<dbReference type="EMBL" id="JAFBCF010000001">
    <property type="protein sequence ID" value="MBM7798192.1"/>
    <property type="molecule type" value="Genomic_DNA"/>
</dbReference>
<dbReference type="Proteomes" id="UP000704762">
    <property type="component" value="Unassembled WGS sequence"/>
</dbReference>
<feature type="compositionally biased region" description="Basic residues" evidence="1">
    <location>
        <begin position="67"/>
        <end position="76"/>
    </location>
</feature>